<proteinExistence type="predicted"/>
<evidence type="ECO:0000313" key="3">
    <source>
        <dbReference type="Proteomes" id="UP000183988"/>
    </source>
</evidence>
<dbReference type="OrthoDB" id="2973152at2"/>
<dbReference type="Proteomes" id="UP000183988">
    <property type="component" value="Unassembled WGS sequence"/>
</dbReference>
<name>A0A1M5FEK2_9BACI</name>
<feature type="domain" description="Sin" evidence="1">
    <location>
        <begin position="1"/>
        <end position="35"/>
    </location>
</feature>
<dbReference type="AlphaFoldDB" id="A0A1M5FEK2"/>
<dbReference type="GO" id="GO:0046983">
    <property type="term" value="F:protein dimerization activity"/>
    <property type="evidence" value="ECO:0007669"/>
    <property type="project" value="InterPro"/>
</dbReference>
<keyword evidence="3" id="KW-1185">Reference proteome</keyword>
<dbReference type="EMBL" id="FQVW01000008">
    <property type="protein sequence ID" value="SHF89562.1"/>
    <property type="molecule type" value="Genomic_DNA"/>
</dbReference>
<accession>A0A1M5FEK2</accession>
<organism evidence="2 3">
    <name type="scientific">Ornithinibacillus halophilus</name>
    <dbReference type="NCBI Taxonomy" id="930117"/>
    <lineage>
        <taxon>Bacteria</taxon>
        <taxon>Bacillati</taxon>
        <taxon>Bacillota</taxon>
        <taxon>Bacilli</taxon>
        <taxon>Bacillales</taxon>
        <taxon>Bacillaceae</taxon>
        <taxon>Ornithinibacillus</taxon>
    </lineage>
</organism>
<evidence type="ECO:0000313" key="2">
    <source>
        <dbReference type="EMBL" id="SHF89562.1"/>
    </source>
</evidence>
<reference evidence="2 3" key="1">
    <citation type="submission" date="2016-11" db="EMBL/GenBank/DDBJ databases">
        <authorList>
            <person name="Jaros S."/>
            <person name="Januszkiewicz K."/>
            <person name="Wedrychowicz H."/>
        </authorList>
    </citation>
    <scope>NUCLEOTIDE SEQUENCE [LARGE SCALE GENOMIC DNA]</scope>
    <source>
        <strain evidence="2 3">IBRC-M 10683</strain>
    </source>
</reference>
<gene>
    <name evidence="2" type="ORF">SAMN05216225_100840</name>
</gene>
<dbReference type="InterPro" id="IPR036281">
    <property type="entry name" value="SinR/SinI_dimer_dom_sf"/>
</dbReference>
<sequence length="38" mass="4452">MDSVKLDYEWIALMKEAKDIGMTVEEVRVFLAEAQKYT</sequence>
<protein>
    <submittedName>
        <fullName evidence="2">Anti-repressor SinI</fullName>
    </submittedName>
</protein>
<dbReference type="GO" id="GO:0006355">
    <property type="term" value="P:regulation of DNA-templated transcription"/>
    <property type="evidence" value="ECO:0007669"/>
    <property type="project" value="InterPro"/>
</dbReference>
<dbReference type="Pfam" id="PF08671">
    <property type="entry name" value="SinI"/>
    <property type="match status" value="1"/>
</dbReference>
<dbReference type="InterPro" id="IPR010981">
    <property type="entry name" value="SinR/SinI_dimer_dom"/>
</dbReference>
<dbReference type="PROSITE" id="PS51500">
    <property type="entry name" value="SIN"/>
    <property type="match status" value="1"/>
</dbReference>
<evidence type="ECO:0000259" key="1">
    <source>
        <dbReference type="PROSITE" id="PS51500"/>
    </source>
</evidence>
<dbReference type="SUPFAM" id="SSF47406">
    <property type="entry name" value="SinR repressor dimerisation domain-like"/>
    <property type="match status" value="1"/>
</dbReference>
<dbReference type="STRING" id="930117.SAMN05216225_100840"/>